<gene>
    <name evidence="7" type="ORF">DLM86_25260</name>
</gene>
<dbReference type="PROSITE" id="PS50983">
    <property type="entry name" value="FE_B12_PBP"/>
    <property type="match status" value="1"/>
</dbReference>
<evidence type="ECO:0000313" key="8">
    <source>
        <dbReference type="Proteomes" id="UP000247476"/>
    </source>
</evidence>
<keyword evidence="8" id="KW-1185">Reference proteome</keyword>
<reference evidence="7 8" key="1">
    <citation type="submission" date="2018-05" db="EMBL/GenBank/DDBJ databases">
        <title>Paenibacillus flagellatus sp. nov., isolated from selenium mineral soil.</title>
        <authorList>
            <person name="Dai X."/>
        </authorList>
    </citation>
    <scope>NUCLEOTIDE SEQUENCE [LARGE SCALE GENOMIC DNA]</scope>
    <source>
        <strain evidence="7 8">DXL2</strain>
    </source>
</reference>
<dbReference type="EMBL" id="QJVJ01000013">
    <property type="protein sequence ID" value="PYI51337.1"/>
    <property type="molecule type" value="Genomic_DNA"/>
</dbReference>
<dbReference type="Pfam" id="PF01497">
    <property type="entry name" value="Peripla_BP_2"/>
    <property type="match status" value="1"/>
</dbReference>
<sequence>MILNINKTWGIDILGGYSMTSGLTKWCKRLSVPGLLLALMLIVSACGSKEVPAGQGASPTSAGAGATGAGVQPSPGTSGSDSMAAAAKTIKDAMGEIAIPVKPSRVVVLDNAALDNLLALGVKPIGAASVASLNEPFPAYLKGTDGIANIGTIAQPNLETIAKLAPDLILGTKVEQEAVYDKLKKIAPTVFIENVGVQWKDNLKLHAEAVGKTEEADKLLKQYEQRVEKFKKDRGTKPSRVALLRPRQDHVRVYLPETFSGAIASEAGLTRPAAQNVKGKQHLSVTEEQIADLDADVILWFGRESELAYFNDKIRKNPIWGTLQAVKANQVHQVSPETWLSGHGIQSVNLMLDDLTRILAP</sequence>
<dbReference type="Gene3D" id="3.40.50.1980">
    <property type="entry name" value="Nitrogenase molybdenum iron protein domain"/>
    <property type="match status" value="2"/>
</dbReference>
<dbReference type="GO" id="GO:0030288">
    <property type="term" value="C:outer membrane-bounded periplasmic space"/>
    <property type="evidence" value="ECO:0007669"/>
    <property type="project" value="TreeGrafter"/>
</dbReference>
<comment type="subcellular location">
    <subcellularLocation>
        <location evidence="1">Cell envelope</location>
    </subcellularLocation>
</comment>
<keyword evidence="3" id="KW-0813">Transport</keyword>
<dbReference type="GO" id="GO:1901678">
    <property type="term" value="P:iron coordination entity transport"/>
    <property type="evidence" value="ECO:0007669"/>
    <property type="project" value="UniProtKB-ARBA"/>
</dbReference>
<keyword evidence="4" id="KW-0732">Signal</keyword>
<dbReference type="SUPFAM" id="SSF53807">
    <property type="entry name" value="Helical backbone' metal receptor"/>
    <property type="match status" value="1"/>
</dbReference>
<accession>A0A2V5KKW9</accession>
<dbReference type="InterPro" id="IPR002491">
    <property type="entry name" value="ABC_transptr_periplasmic_BD"/>
</dbReference>
<organism evidence="7 8">
    <name type="scientific">Paenibacillus flagellatus</name>
    <dbReference type="NCBI Taxonomy" id="2211139"/>
    <lineage>
        <taxon>Bacteria</taxon>
        <taxon>Bacillati</taxon>
        <taxon>Bacillota</taxon>
        <taxon>Bacilli</taxon>
        <taxon>Bacillales</taxon>
        <taxon>Paenibacillaceae</taxon>
        <taxon>Paenibacillus</taxon>
    </lineage>
</organism>
<name>A0A2V5KKW9_9BACL</name>
<feature type="domain" description="Fe/B12 periplasmic-binding" evidence="6">
    <location>
        <begin position="105"/>
        <end position="361"/>
    </location>
</feature>
<comment type="caution">
    <text evidence="7">The sequence shown here is derived from an EMBL/GenBank/DDBJ whole genome shotgun (WGS) entry which is preliminary data.</text>
</comment>
<protein>
    <submittedName>
        <fullName evidence="7">Iron-siderophore ABC transporter substrate-binding protein</fullName>
    </submittedName>
</protein>
<evidence type="ECO:0000256" key="4">
    <source>
        <dbReference type="ARBA" id="ARBA00022729"/>
    </source>
</evidence>
<evidence type="ECO:0000256" key="3">
    <source>
        <dbReference type="ARBA" id="ARBA00022448"/>
    </source>
</evidence>
<evidence type="ECO:0000256" key="2">
    <source>
        <dbReference type="ARBA" id="ARBA00008814"/>
    </source>
</evidence>
<proteinExistence type="inferred from homology"/>
<dbReference type="PANTHER" id="PTHR30532">
    <property type="entry name" value="IRON III DICITRATE-BINDING PERIPLASMIC PROTEIN"/>
    <property type="match status" value="1"/>
</dbReference>
<feature type="compositionally biased region" description="Low complexity" evidence="5">
    <location>
        <begin position="54"/>
        <end position="64"/>
    </location>
</feature>
<feature type="region of interest" description="Disordered" evidence="5">
    <location>
        <begin position="54"/>
        <end position="83"/>
    </location>
</feature>
<dbReference type="CDD" id="cd01146">
    <property type="entry name" value="FhuD"/>
    <property type="match status" value="1"/>
</dbReference>
<comment type="similarity">
    <text evidence="2">Belongs to the bacterial solute-binding protein 8 family.</text>
</comment>
<evidence type="ECO:0000256" key="5">
    <source>
        <dbReference type="SAM" id="MobiDB-lite"/>
    </source>
</evidence>
<evidence type="ECO:0000256" key="1">
    <source>
        <dbReference type="ARBA" id="ARBA00004196"/>
    </source>
</evidence>
<dbReference type="InterPro" id="IPR051313">
    <property type="entry name" value="Bact_iron-sidero_bind"/>
</dbReference>
<evidence type="ECO:0000259" key="6">
    <source>
        <dbReference type="PROSITE" id="PS50983"/>
    </source>
</evidence>
<dbReference type="AlphaFoldDB" id="A0A2V5KKW9"/>
<dbReference type="Proteomes" id="UP000247476">
    <property type="component" value="Unassembled WGS sequence"/>
</dbReference>
<dbReference type="PANTHER" id="PTHR30532:SF25">
    <property type="entry name" value="IRON(III) DICITRATE-BINDING PERIPLASMIC PROTEIN"/>
    <property type="match status" value="1"/>
</dbReference>
<evidence type="ECO:0000313" key="7">
    <source>
        <dbReference type="EMBL" id="PYI51337.1"/>
    </source>
</evidence>